<evidence type="ECO:0000256" key="1">
    <source>
        <dbReference type="SAM" id="MobiDB-lite"/>
    </source>
</evidence>
<proteinExistence type="predicted"/>
<gene>
    <name evidence="3" type="ORF">H1R20_g14274</name>
</gene>
<keyword evidence="2" id="KW-0732">Signal</keyword>
<evidence type="ECO:0008006" key="5">
    <source>
        <dbReference type="Google" id="ProtNLM"/>
    </source>
</evidence>
<comment type="caution">
    <text evidence="3">The sequence shown here is derived from an EMBL/GenBank/DDBJ whole genome shotgun (WGS) entry which is preliminary data.</text>
</comment>
<keyword evidence="4" id="KW-1185">Reference proteome</keyword>
<protein>
    <recommendedName>
        <fullName evidence="5">F-box domain-containing protein</fullName>
    </recommendedName>
</protein>
<accession>A0A9W8J1I9</accession>
<name>A0A9W8J1I9_9AGAR</name>
<evidence type="ECO:0000313" key="3">
    <source>
        <dbReference type="EMBL" id="KAJ2922795.1"/>
    </source>
</evidence>
<feature type="region of interest" description="Disordered" evidence="1">
    <location>
        <begin position="35"/>
        <end position="61"/>
    </location>
</feature>
<sequence>MLERIPSRSLWLDIAVLALPALIILLRAAYPPDDQPARPDIDTDLGDQAGSAATGRFQSSTVNTQQDDLKVLAKEHPALLSPIQRIYPELLSEIFSFYVHSNPSRWSLDDNFDPSHGPLLLTRICRSWRMAAIATPDLWTTIRFVVKPRRRFHLMDMWLERSKARNLTIAVVDHPETCSEIDFILAVSAPCNQQALRLLSSQAHRGARNS</sequence>
<dbReference type="Proteomes" id="UP001140091">
    <property type="component" value="Unassembled WGS sequence"/>
</dbReference>
<organism evidence="3 4">
    <name type="scientific">Candolleomyces eurysporus</name>
    <dbReference type="NCBI Taxonomy" id="2828524"/>
    <lineage>
        <taxon>Eukaryota</taxon>
        <taxon>Fungi</taxon>
        <taxon>Dikarya</taxon>
        <taxon>Basidiomycota</taxon>
        <taxon>Agaricomycotina</taxon>
        <taxon>Agaricomycetes</taxon>
        <taxon>Agaricomycetidae</taxon>
        <taxon>Agaricales</taxon>
        <taxon>Agaricineae</taxon>
        <taxon>Psathyrellaceae</taxon>
        <taxon>Candolleomyces</taxon>
    </lineage>
</organism>
<evidence type="ECO:0000313" key="4">
    <source>
        <dbReference type="Proteomes" id="UP001140091"/>
    </source>
</evidence>
<feature type="signal peptide" evidence="2">
    <location>
        <begin position="1"/>
        <end position="28"/>
    </location>
</feature>
<feature type="chain" id="PRO_5040892640" description="F-box domain-containing protein" evidence="2">
    <location>
        <begin position="29"/>
        <end position="210"/>
    </location>
</feature>
<dbReference type="EMBL" id="JANBPK010001475">
    <property type="protein sequence ID" value="KAJ2922795.1"/>
    <property type="molecule type" value="Genomic_DNA"/>
</dbReference>
<evidence type="ECO:0000256" key="2">
    <source>
        <dbReference type="SAM" id="SignalP"/>
    </source>
</evidence>
<feature type="non-terminal residue" evidence="3">
    <location>
        <position position="210"/>
    </location>
</feature>
<dbReference type="OrthoDB" id="3229088at2759"/>
<dbReference type="AlphaFoldDB" id="A0A9W8J1I9"/>
<reference evidence="3" key="1">
    <citation type="submission" date="2022-06" db="EMBL/GenBank/DDBJ databases">
        <title>Genome Sequence of Candolleomyces eurysporus.</title>
        <authorList>
            <person name="Buettner E."/>
        </authorList>
    </citation>
    <scope>NUCLEOTIDE SEQUENCE</scope>
    <source>
        <strain evidence="3">VTCC 930004</strain>
    </source>
</reference>